<evidence type="ECO:0000256" key="5">
    <source>
        <dbReference type="ARBA" id="ARBA00022982"/>
    </source>
</evidence>
<evidence type="ECO:0000256" key="6">
    <source>
        <dbReference type="ARBA" id="ARBA00023004"/>
    </source>
</evidence>
<dbReference type="GO" id="GO:0016491">
    <property type="term" value="F:oxidoreductase activity"/>
    <property type="evidence" value="ECO:0007669"/>
    <property type="project" value="UniProtKB-ARBA"/>
</dbReference>
<keyword evidence="1" id="KW-0813">Transport</keyword>
<dbReference type="PROSITE" id="PS00198">
    <property type="entry name" value="4FE4S_FER_1"/>
    <property type="match status" value="2"/>
</dbReference>
<organism evidence="9 10">
    <name type="scientific">Methanotorris formicicus Mc-S-70</name>
    <dbReference type="NCBI Taxonomy" id="647171"/>
    <lineage>
        <taxon>Archaea</taxon>
        <taxon>Methanobacteriati</taxon>
        <taxon>Methanobacteriota</taxon>
        <taxon>Methanomada group</taxon>
        <taxon>Methanococci</taxon>
        <taxon>Methanococcales</taxon>
        <taxon>Methanocaldococcaceae</taxon>
        <taxon>Methanotorris</taxon>
    </lineage>
</organism>
<dbReference type="AlphaFoldDB" id="H1L0Q4"/>
<feature type="domain" description="4Fe-4S ferredoxin-type" evidence="8">
    <location>
        <begin position="56"/>
        <end position="85"/>
    </location>
</feature>
<evidence type="ECO:0000256" key="1">
    <source>
        <dbReference type="ARBA" id="ARBA00022448"/>
    </source>
</evidence>
<accession>H1L0Q4</accession>
<evidence type="ECO:0000259" key="8">
    <source>
        <dbReference type="PROSITE" id="PS51379"/>
    </source>
</evidence>
<dbReference type="Pfam" id="PF13237">
    <property type="entry name" value="Fer4_10"/>
    <property type="match status" value="1"/>
</dbReference>
<feature type="domain" description="4Fe-4S ferredoxin-type" evidence="8">
    <location>
        <begin position="26"/>
        <end position="55"/>
    </location>
</feature>
<feature type="domain" description="4Fe-4S ferredoxin-type" evidence="8">
    <location>
        <begin position="133"/>
        <end position="160"/>
    </location>
</feature>
<dbReference type="RefSeq" id="WP_007045052.1">
    <property type="nucleotide sequence ID" value="NZ_AGJL01000050.1"/>
</dbReference>
<keyword evidence="4" id="KW-0677">Repeat</keyword>
<keyword evidence="7" id="KW-0411">Iron-sulfur</keyword>
<dbReference type="Proteomes" id="UP000003706">
    <property type="component" value="Unassembled WGS sequence"/>
</dbReference>
<dbReference type="PANTHER" id="PTHR43687:SF6">
    <property type="entry name" value="L-ASPARTATE SEMIALDEHYDE SULFURTRANSFERASE IRON-SULFUR SUBUNIT"/>
    <property type="match status" value="1"/>
</dbReference>
<dbReference type="CDD" id="cd10549">
    <property type="entry name" value="MtMvhB_like"/>
    <property type="match status" value="1"/>
</dbReference>
<dbReference type="PANTHER" id="PTHR43687">
    <property type="entry name" value="ADENYLYLSULFATE REDUCTASE, BETA SUBUNIT"/>
    <property type="match status" value="1"/>
</dbReference>
<protein>
    <recommendedName>
        <fullName evidence="8">4Fe-4S ferredoxin-type domain-containing protein</fullName>
    </recommendedName>
</protein>
<evidence type="ECO:0000256" key="2">
    <source>
        <dbReference type="ARBA" id="ARBA00022485"/>
    </source>
</evidence>
<dbReference type="InterPro" id="IPR017900">
    <property type="entry name" value="4Fe4S_Fe_S_CS"/>
</dbReference>
<sequence>MLNDILKKYFNGEEIIPKFNIRSSMKKIEVDDEKCIACNRCVEICPVDAIEANTPFPVEIDEKKCIYCGKCVDVCPVDAITIFKASAKIEDGELVVEKNIIKYKELIYNREKCCLCLVCLKNCPFDAISEEKDALKFDMKKCTLCGHCGDVCPLDAIEFR</sequence>
<comment type="caution">
    <text evidence="9">The sequence shown here is derived from an EMBL/GenBank/DDBJ whole genome shotgun (WGS) entry which is preliminary data.</text>
</comment>
<dbReference type="EMBL" id="AGJL01000050">
    <property type="protein sequence ID" value="EHP84521.1"/>
    <property type="molecule type" value="Genomic_DNA"/>
</dbReference>
<dbReference type="STRING" id="647171.MetfoDRAFT_1628"/>
<dbReference type="GO" id="GO:0046872">
    <property type="term" value="F:metal ion binding"/>
    <property type="evidence" value="ECO:0007669"/>
    <property type="project" value="UniProtKB-KW"/>
</dbReference>
<keyword evidence="10" id="KW-1185">Reference proteome</keyword>
<gene>
    <name evidence="9" type="ORF">MetfoDRAFT_1628</name>
</gene>
<keyword evidence="6" id="KW-0408">Iron</keyword>
<evidence type="ECO:0000256" key="4">
    <source>
        <dbReference type="ARBA" id="ARBA00022737"/>
    </source>
</evidence>
<dbReference type="Pfam" id="PF14697">
    <property type="entry name" value="Fer4_21"/>
    <property type="match status" value="1"/>
</dbReference>
<dbReference type="PROSITE" id="PS51379">
    <property type="entry name" value="4FE4S_FER_2"/>
    <property type="match status" value="4"/>
</dbReference>
<dbReference type="SUPFAM" id="SSF54862">
    <property type="entry name" value="4Fe-4S ferredoxins"/>
    <property type="match status" value="1"/>
</dbReference>
<proteinExistence type="predicted"/>
<keyword evidence="3" id="KW-0479">Metal-binding</keyword>
<evidence type="ECO:0000313" key="10">
    <source>
        <dbReference type="Proteomes" id="UP000003706"/>
    </source>
</evidence>
<dbReference type="InterPro" id="IPR017896">
    <property type="entry name" value="4Fe4S_Fe-S-bd"/>
</dbReference>
<evidence type="ECO:0000256" key="7">
    <source>
        <dbReference type="ARBA" id="ARBA00023014"/>
    </source>
</evidence>
<feature type="domain" description="4Fe-4S ferredoxin-type" evidence="8">
    <location>
        <begin position="104"/>
        <end position="132"/>
    </location>
</feature>
<keyword evidence="2" id="KW-0004">4Fe-4S</keyword>
<dbReference type="OrthoDB" id="5583at2157"/>
<reference evidence="9 10" key="1">
    <citation type="submission" date="2011-09" db="EMBL/GenBank/DDBJ databases">
        <title>The draft genome of Methanotorris formicicus Mc-S-70.</title>
        <authorList>
            <consortium name="US DOE Joint Genome Institute (JGI-PGF)"/>
            <person name="Lucas S."/>
            <person name="Han J."/>
            <person name="Lapidus A."/>
            <person name="Cheng J.-F."/>
            <person name="Goodwin L."/>
            <person name="Pitluck S."/>
            <person name="Peters L."/>
            <person name="Land M.L."/>
            <person name="Hauser L."/>
            <person name="Sieprawska-Lupa M."/>
            <person name="Takai K."/>
            <person name="Miyazaki J."/>
            <person name="Whitman W."/>
            <person name="Woyke T.J."/>
        </authorList>
    </citation>
    <scope>NUCLEOTIDE SEQUENCE [LARGE SCALE GENOMIC DNA]</scope>
    <source>
        <strain evidence="9 10">Mc-S-70</strain>
    </source>
</reference>
<evidence type="ECO:0000313" key="9">
    <source>
        <dbReference type="EMBL" id="EHP84521.1"/>
    </source>
</evidence>
<keyword evidence="5" id="KW-0249">Electron transport</keyword>
<name>H1L0Q4_9EURY</name>
<dbReference type="Gene3D" id="3.30.70.20">
    <property type="match status" value="3"/>
</dbReference>
<dbReference type="InterPro" id="IPR050572">
    <property type="entry name" value="Fe-S_Ferredoxin"/>
</dbReference>
<dbReference type="GO" id="GO:0051539">
    <property type="term" value="F:4 iron, 4 sulfur cluster binding"/>
    <property type="evidence" value="ECO:0007669"/>
    <property type="project" value="UniProtKB-KW"/>
</dbReference>
<evidence type="ECO:0000256" key="3">
    <source>
        <dbReference type="ARBA" id="ARBA00022723"/>
    </source>
</evidence>